<keyword evidence="4" id="KW-1133">Transmembrane helix</keyword>
<dbReference type="SMART" id="SM00052">
    <property type="entry name" value="EAL"/>
    <property type="match status" value="1"/>
</dbReference>
<dbReference type="EMBL" id="JACYXJ010000001">
    <property type="protein sequence ID" value="MBD8874974.1"/>
    <property type="molecule type" value="Genomic_DNA"/>
</dbReference>
<reference evidence="8 9" key="1">
    <citation type="submission" date="2020-09" db="EMBL/GenBank/DDBJ databases">
        <title>The genome sequence of type strain Labrenzia polysiphoniae KACC 19711.</title>
        <authorList>
            <person name="Liu Y."/>
        </authorList>
    </citation>
    <scope>NUCLEOTIDE SEQUENCE [LARGE SCALE GENOMIC DNA]</scope>
    <source>
        <strain evidence="8 9">KACC 19711</strain>
    </source>
</reference>
<dbReference type="PANTHER" id="PTHR44757">
    <property type="entry name" value="DIGUANYLATE CYCLASE DGCP"/>
    <property type="match status" value="1"/>
</dbReference>
<dbReference type="InterPro" id="IPR043128">
    <property type="entry name" value="Rev_trsase/Diguanyl_cyclase"/>
</dbReference>
<dbReference type="PANTHER" id="PTHR44757:SF2">
    <property type="entry name" value="BIOFILM ARCHITECTURE MAINTENANCE PROTEIN MBAA"/>
    <property type="match status" value="1"/>
</dbReference>
<feature type="domain" description="Cytochrome c" evidence="7">
    <location>
        <begin position="141"/>
        <end position="251"/>
    </location>
</feature>
<protein>
    <submittedName>
        <fullName evidence="8">EAL domain-containing protein</fullName>
    </submittedName>
</protein>
<dbReference type="InterPro" id="IPR009056">
    <property type="entry name" value="Cyt_c-like_dom"/>
</dbReference>
<keyword evidence="4" id="KW-0472">Membrane</keyword>
<evidence type="ECO:0000256" key="4">
    <source>
        <dbReference type="SAM" id="Phobius"/>
    </source>
</evidence>
<evidence type="ECO:0000259" key="5">
    <source>
        <dbReference type="PROSITE" id="PS50883"/>
    </source>
</evidence>
<dbReference type="SUPFAM" id="SSF141868">
    <property type="entry name" value="EAL domain-like"/>
    <property type="match status" value="1"/>
</dbReference>
<sequence length="690" mass="75428">MREFEETRAGFSFGPAFVVLLGALVVAGGFFFILTAELIRSQANDRTRLVEATDAFTSTFAAERNDHNVVPASFRRLGIENLAEFVESRQESQEISVTMRMPGTPGLELRTVENDPRVRAAIKQIADDGDHSVIEENLFEKGRFVGRTIFPSVASNPDCVSCHNVELGGPKYELGDVMGAYVVESDLTSVTYNNLAYAVSAGVLAFLGGGLVARRERRRMNRVVTSLEGQVRAERDKREAEAFANFLSSHDALTGLSNRTMFRDRLDVEVEACSSGQSEDVFVALIDLDNFKSVNDTMGHDAGDALLAEVGQRLSSLVHEETGLVARFGGDEFAVLLRMGGELTHPDQLGKKIVQSMAAPLSHEGLSIQSRCSVGVAALGDITGGDASAFLKAADTALYAAKRAGKGRYRSFDRELKDSMWKRAALSSALPIAIENGEIYPVFQPQIDLGNGQIHGFEALARWNWYDLVISPDQFIPVAEENGLVRQIDLEILRGAASFAVELGRRSARPVRISTNMSALTFKGAGLAEDILDILFETGLPGEQLTLEVTETVLMENWGDFHDVLEVLRAKGVRAALDDFGTGYSSLSYLRQLQFEEIKIDRSFVVDLGLDEQTRRLFAGVIDLAVGLGKTIVVEGVETEDQARFVVEKGAHLAQGFLYSQPLSPTDASAVFVEGSLQGAREDHEMRKRI</sequence>
<name>A0ABR9C525_9HYPH</name>
<dbReference type="Pfam" id="PF00990">
    <property type="entry name" value="GGDEF"/>
    <property type="match status" value="1"/>
</dbReference>
<comment type="caution">
    <text evidence="8">The sequence shown here is derived from an EMBL/GenBank/DDBJ whole genome shotgun (WGS) entry which is preliminary data.</text>
</comment>
<dbReference type="InterPro" id="IPR001633">
    <property type="entry name" value="EAL_dom"/>
</dbReference>
<feature type="transmembrane region" description="Helical" evidence="4">
    <location>
        <begin position="12"/>
        <end position="34"/>
    </location>
</feature>
<evidence type="ECO:0000256" key="3">
    <source>
        <dbReference type="PROSITE-ProRule" id="PRU00433"/>
    </source>
</evidence>
<dbReference type="PROSITE" id="PS50887">
    <property type="entry name" value="GGDEF"/>
    <property type="match status" value="1"/>
</dbReference>
<dbReference type="SUPFAM" id="SSF55073">
    <property type="entry name" value="Nucleotide cyclase"/>
    <property type="match status" value="1"/>
</dbReference>
<proteinExistence type="predicted"/>
<dbReference type="NCBIfam" id="TIGR00254">
    <property type="entry name" value="GGDEF"/>
    <property type="match status" value="1"/>
</dbReference>
<evidence type="ECO:0000256" key="2">
    <source>
        <dbReference type="ARBA" id="ARBA00023004"/>
    </source>
</evidence>
<dbReference type="CDD" id="cd01949">
    <property type="entry name" value="GGDEF"/>
    <property type="match status" value="1"/>
</dbReference>
<dbReference type="Proteomes" id="UP000615687">
    <property type="component" value="Unassembled WGS sequence"/>
</dbReference>
<evidence type="ECO:0000259" key="6">
    <source>
        <dbReference type="PROSITE" id="PS50887"/>
    </source>
</evidence>
<dbReference type="Gene3D" id="3.30.70.270">
    <property type="match status" value="1"/>
</dbReference>
<keyword evidence="1 3" id="KW-0479">Metal-binding</keyword>
<dbReference type="RefSeq" id="WP_192106717.1">
    <property type="nucleotide sequence ID" value="NZ_JACYXJ010000001.1"/>
</dbReference>
<dbReference type="InterPro" id="IPR035919">
    <property type="entry name" value="EAL_sf"/>
</dbReference>
<evidence type="ECO:0000256" key="1">
    <source>
        <dbReference type="ARBA" id="ARBA00022723"/>
    </source>
</evidence>
<keyword evidence="9" id="KW-1185">Reference proteome</keyword>
<dbReference type="InterPro" id="IPR052155">
    <property type="entry name" value="Biofilm_reg_signaling"/>
</dbReference>
<keyword evidence="4" id="KW-0812">Transmembrane</keyword>
<dbReference type="PROSITE" id="PS50883">
    <property type="entry name" value="EAL"/>
    <property type="match status" value="1"/>
</dbReference>
<organism evidence="8 9">
    <name type="scientific">Roseibium polysiphoniae</name>
    <dbReference type="NCBI Taxonomy" id="2571221"/>
    <lineage>
        <taxon>Bacteria</taxon>
        <taxon>Pseudomonadati</taxon>
        <taxon>Pseudomonadota</taxon>
        <taxon>Alphaproteobacteria</taxon>
        <taxon>Hyphomicrobiales</taxon>
        <taxon>Stappiaceae</taxon>
        <taxon>Roseibium</taxon>
    </lineage>
</organism>
<dbReference type="InterPro" id="IPR029787">
    <property type="entry name" value="Nucleotide_cyclase"/>
</dbReference>
<dbReference type="Gene3D" id="3.20.20.450">
    <property type="entry name" value="EAL domain"/>
    <property type="match status" value="1"/>
</dbReference>
<dbReference type="PROSITE" id="PS51007">
    <property type="entry name" value="CYTC"/>
    <property type="match status" value="1"/>
</dbReference>
<evidence type="ECO:0000313" key="8">
    <source>
        <dbReference type="EMBL" id="MBD8874974.1"/>
    </source>
</evidence>
<keyword evidence="2 3" id="KW-0408">Iron</keyword>
<dbReference type="Pfam" id="PF00563">
    <property type="entry name" value="EAL"/>
    <property type="match status" value="1"/>
</dbReference>
<feature type="domain" description="EAL" evidence="5">
    <location>
        <begin position="423"/>
        <end position="676"/>
    </location>
</feature>
<keyword evidence="3" id="KW-0349">Heme</keyword>
<evidence type="ECO:0000259" key="7">
    <source>
        <dbReference type="PROSITE" id="PS51007"/>
    </source>
</evidence>
<dbReference type="InterPro" id="IPR000160">
    <property type="entry name" value="GGDEF_dom"/>
</dbReference>
<dbReference type="CDD" id="cd01948">
    <property type="entry name" value="EAL"/>
    <property type="match status" value="1"/>
</dbReference>
<feature type="domain" description="GGDEF" evidence="6">
    <location>
        <begin position="279"/>
        <end position="414"/>
    </location>
</feature>
<gene>
    <name evidence="8" type="ORF">IG617_01625</name>
</gene>
<accession>A0ABR9C525</accession>
<evidence type="ECO:0000313" key="9">
    <source>
        <dbReference type="Proteomes" id="UP000615687"/>
    </source>
</evidence>
<dbReference type="SMART" id="SM00267">
    <property type="entry name" value="GGDEF"/>
    <property type="match status" value="1"/>
</dbReference>